<dbReference type="EMBL" id="CAJNBJ010000001">
    <property type="protein sequence ID" value="CAE6689891.1"/>
    <property type="molecule type" value="Genomic_DNA"/>
</dbReference>
<dbReference type="InterPro" id="IPR010401">
    <property type="entry name" value="AGL/Gdb1"/>
</dbReference>
<gene>
    <name evidence="3" type="ORF">NSPZN2_10169</name>
</gene>
<evidence type="ECO:0000313" key="4">
    <source>
        <dbReference type="Proteomes" id="UP000675880"/>
    </source>
</evidence>
<evidence type="ECO:0000259" key="2">
    <source>
        <dbReference type="Pfam" id="PF12439"/>
    </source>
</evidence>
<dbReference type="NCBIfam" id="TIGR01561">
    <property type="entry name" value="gde_arch"/>
    <property type="match status" value="1"/>
</dbReference>
<dbReference type="SUPFAM" id="SSF48208">
    <property type="entry name" value="Six-hairpin glycosidases"/>
    <property type="match status" value="1"/>
</dbReference>
<feature type="domain" description="Glycogen debranching enzyme C-terminal" evidence="1">
    <location>
        <begin position="279"/>
        <end position="643"/>
    </location>
</feature>
<feature type="domain" description="Glycogen debranching enzyme bacterial and archaeal type N-terminal" evidence="2">
    <location>
        <begin position="18"/>
        <end position="233"/>
    </location>
</feature>
<dbReference type="Pfam" id="PF12439">
    <property type="entry name" value="GDE_N"/>
    <property type="match status" value="1"/>
</dbReference>
<dbReference type="InterPro" id="IPR012341">
    <property type="entry name" value="6hp_glycosidase-like_sf"/>
</dbReference>
<name>A0ABM8QCK4_9BACT</name>
<dbReference type="PANTHER" id="PTHR10569:SF2">
    <property type="entry name" value="GLYCOGEN DEBRANCHING ENZYME"/>
    <property type="match status" value="1"/>
</dbReference>
<dbReference type="InterPro" id="IPR006451">
    <property type="entry name" value="Glycogen_debranch_arc"/>
</dbReference>
<sequence>MTIDARGCRDLERALSLEWLEPNGRGGYASGTVAGANTRRYHALLLVARHPPVDRVALVNHVEESIEIGEGTLPLSTNVYGGAVHPEGYQYCERFSDVPWPTWRFACRGIRLERELVCPYGRDLVVLRWRLLDDASPAVVLRVRPMLTGRDFHATHLENAALRSEATITEGQVVWHPYEGLPPVRAQHNGQYHHRPDWYRQIHYRVDRERGLEHVEDWWSPGECLFTLTPGTTAELVFTTETIPTLSVTQVMDAERRRRDTLVTSAPTEDELTHRLWVASNAFLVKRAARQTVIAGYPWFADWGRDTFVALPGLCLVTGRYEVARQVIEAFASYVSQGMVPNRFPDIGEQPEYNTIDASLWFIHTVDRYLHYSRDLVGVQRMAWPAIKQILDGYRQGTRFGIRMDEDGMITGGVEGVQLTWMDVKIGEWVVTPRHGKPVEIQALWVRALAVAAVLAEQFGESAYAAQCRQDRARATASFRDRFWYPTGGYLFDVVDGPTGDDASLRPNQIFALALDDQLVTDAQAKQVLQLLKERLLTPVGLRTLAPEDIRFCASYEGGVAERDAAYHQGTVWPFLLGPFVTAWVKTYGGSLSVRREARLFLQGLFEHLDEACLGQVSEIFDGERPHRARGCVAQAWSVAEPLRALIEDIAVTSEGAPLLR</sequence>
<keyword evidence="4" id="KW-1185">Reference proteome</keyword>
<evidence type="ECO:0000313" key="3">
    <source>
        <dbReference type="EMBL" id="CAE6689891.1"/>
    </source>
</evidence>
<dbReference type="PANTHER" id="PTHR10569">
    <property type="entry name" value="GLYCOGEN DEBRANCHING ENZYME"/>
    <property type="match status" value="1"/>
</dbReference>
<dbReference type="RefSeq" id="WP_213040102.1">
    <property type="nucleotide sequence ID" value="NZ_CAJNBJ010000001.1"/>
</dbReference>
<dbReference type="Pfam" id="PF06202">
    <property type="entry name" value="GDE_C"/>
    <property type="match status" value="1"/>
</dbReference>
<organism evidence="3 4">
    <name type="scientific">Nitrospira defluvii</name>
    <dbReference type="NCBI Taxonomy" id="330214"/>
    <lineage>
        <taxon>Bacteria</taxon>
        <taxon>Pseudomonadati</taxon>
        <taxon>Nitrospirota</taxon>
        <taxon>Nitrospiria</taxon>
        <taxon>Nitrospirales</taxon>
        <taxon>Nitrospiraceae</taxon>
        <taxon>Nitrospira</taxon>
    </lineage>
</organism>
<dbReference type="InterPro" id="IPR008928">
    <property type="entry name" value="6-hairpin_glycosidase_sf"/>
</dbReference>
<evidence type="ECO:0000259" key="1">
    <source>
        <dbReference type="Pfam" id="PF06202"/>
    </source>
</evidence>
<accession>A0ABM8QCK4</accession>
<protein>
    <submittedName>
        <fullName evidence="3">Glycogen debranching enzyme-related protein</fullName>
    </submittedName>
</protein>
<reference evidence="3 4" key="1">
    <citation type="submission" date="2021-02" db="EMBL/GenBank/DDBJ databases">
        <authorList>
            <person name="Han P."/>
        </authorList>
    </citation>
    <scope>NUCLEOTIDE SEQUENCE [LARGE SCALE GENOMIC DNA]</scope>
    <source>
        <strain evidence="3">Candidatus Nitrospira sp. ZN2</strain>
    </source>
</reference>
<comment type="caution">
    <text evidence="3">The sequence shown here is derived from an EMBL/GenBank/DDBJ whole genome shotgun (WGS) entry which is preliminary data.</text>
</comment>
<dbReference type="InterPro" id="IPR032790">
    <property type="entry name" value="GDE_C"/>
</dbReference>
<dbReference type="InterPro" id="IPR024742">
    <property type="entry name" value="Glycogen_debranch_N"/>
</dbReference>
<dbReference type="Proteomes" id="UP000675880">
    <property type="component" value="Unassembled WGS sequence"/>
</dbReference>
<dbReference type="Gene3D" id="1.50.10.10">
    <property type="match status" value="1"/>
</dbReference>
<proteinExistence type="predicted"/>